<organism evidence="2">
    <name type="scientific">Solanum chacoense</name>
    <name type="common">Chaco potato</name>
    <dbReference type="NCBI Taxonomy" id="4108"/>
    <lineage>
        <taxon>Eukaryota</taxon>
        <taxon>Viridiplantae</taxon>
        <taxon>Streptophyta</taxon>
        <taxon>Embryophyta</taxon>
        <taxon>Tracheophyta</taxon>
        <taxon>Spermatophyta</taxon>
        <taxon>Magnoliopsida</taxon>
        <taxon>eudicotyledons</taxon>
        <taxon>Gunneridae</taxon>
        <taxon>Pentapetalae</taxon>
        <taxon>asterids</taxon>
        <taxon>lamiids</taxon>
        <taxon>Solanales</taxon>
        <taxon>Solanaceae</taxon>
        <taxon>Solanoideae</taxon>
        <taxon>Solaneae</taxon>
        <taxon>Solanum</taxon>
    </lineage>
</organism>
<keyword evidence="1" id="KW-1133">Transmembrane helix</keyword>
<dbReference type="AlphaFoldDB" id="A0A0V0GVB8"/>
<feature type="transmembrane region" description="Helical" evidence="1">
    <location>
        <begin position="12"/>
        <end position="30"/>
    </location>
</feature>
<dbReference type="EMBL" id="GEDG01031854">
    <property type="protein sequence ID" value="JAP11147.1"/>
    <property type="molecule type" value="Transcribed_RNA"/>
</dbReference>
<name>A0A0V0GVB8_SOLCH</name>
<accession>A0A0V0GVB8</accession>
<keyword evidence="1" id="KW-0472">Membrane</keyword>
<evidence type="ECO:0000256" key="1">
    <source>
        <dbReference type="SAM" id="Phobius"/>
    </source>
</evidence>
<evidence type="ECO:0000313" key="2">
    <source>
        <dbReference type="EMBL" id="JAP11147.1"/>
    </source>
</evidence>
<reference evidence="2" key="1">
    <citation type="submission" date="2015-12" db="EMBL/GenBank/DDBJ databases">
        <title>Gene expression during late stages of embryo sac development: a critical building block for successful pollen-pistil interactions.</title>
        <authorList>
            <person name="Liu Y."/>
            <person name="Joly V."/>
            <person name="Sabar M."/>
            <person name="Matton D.P."/>
        </authorList>
    </citation>
    <scope>NUCLEOTIDE SEQUENCE</scope>
</reference>
<protein>
    <submittedName>
        <fullName evidence="2">Putative ovule protein</fullName>
    </submittedName>
</protein>
<sequence>MKWFARIKINVLIVICLMQSVALLCDYLSFVQEHDQSVCTLSATGISKILNVAAALLVSG</sequence>
<proteinExistence type="predicted"/>
<keyword evidence="1" id="KW-0812">Transmembrane</keyword>